<accession>A0A9Q0KEA5</accession>
<dbReference type="Pfam" id="PF00072">
    <property type="entry name" value="Response_reg"/>
    <property type="match status" value="1"/>
</dbReference>
<dbReference type="InterPro" id="IPR001005">
    <property type="entry name" value="SANT/Myb"/>
</dbReference>
<dbReference type="SUPFAM" id="SSF46689">
    <property type="entry name" value="Homeodomain-like"/>
    <property type="match status" value="1"/>
</dbReference>
<keyword evidence="2" id="KW-0902">Two-component regulatory system</keyword>
<reference evidence="9" key="1">
    <citation type="journal article" date="2023" name="Plant J.">
        <title>The genome of the king protea, Protea cynaroides.</title>
        <authorList>
            <person name="Chang J."/>
            <person name="Duong T.A."/>
            <person name="Schoeman C."/>
            <person name="Ma X."/>
            <person name="Roodt D."/>
            <person name="Barker N."/>
            <person name="Li Z."/>
            <person name="Van de Peer Y."/>
            <person name="Mizrachi E."/>
        </authorList>
    </citation>
    <scope>NUCLEOTIDE SEQUENCE</scope>
    <source>
        <tissue evidence="9">Young leaves</tissue>
    </source>
</reference>
<dbReference type="Pfam" id="PF00249">
    <property type="entry name" value="Myb_DNA-binding"/>
    <property type="match status" value="1"/>
</dbReference>
<feature type="domain" description="Response regulatory" evidence="8">
    <location>
        <begin position="98"/>
        <end position="213"/>
    </location>
</feature>
<dbReference type="SMART" id="SM00448">
    <property type="entry name" value="REC"/>
    <property type="match status" value="1"/>
</dbReference>
<proteinExistence type="predicted"/>
<dbReference type="OrthoDB" id="60033at2759"/>
<evidence type="ECO:0000313" key="9">
    <source>
        <dbReference type="EMBL" id="KAJ4968751.1"/>
    </source>
</evidence>
<dbReference type="InterPro" id="IPR009057">
    <property type="entry name" value="Homeodomain-like_sf"/>
</dbReference>
<dbReference type="PROSITE" id="PS50110">
    <property type="entry name" value="RESPONSE_REGULATORY"/>
    <property type="match status" value="1"/>
</dbReference>
<organism evidence="9 10">
    <name type="scientific">Protea cynaroides</name>
    <dbReference type="NCBI Taxonomy" id="273540"/>
    <lineage>
        <taxon>Eukaryota</taxon>
        <taxon>Viridiplantae</taxon>
        <taxon>Streptophyta</taxon>
        <taxon>Embryophyta</taxon>
        <taxon>Tracheophyta</taxon>
        <taxon>Spermatophyta</taxon>
        <taxon>Magnoliopsida</taxon>
        <taxon>Proteales</taxon>
        <taxon>Proteaceae</taxon>
        <taxon>Protea</taxon>
    </lineage>
</organism>
<dbReference type="SUPFAM" id="SSF52172">
    <property type="entry name" value="CheY-like"/>
    <property type="match status" value="1"/>
</dbReference>
<feature type="compositionally biased region" description="Polar residues" evidence="7">
    <location>
        <begin position="331"/>
        <end position="340"/>
    </location>
</feature>
<gene>
    <name evidence="9" type="ORF">NE237_015452</name>
</gene>
<dbReference type="EMBL" id="JAMYWD010000006">
    <property type="protein sequence ID" value="KAJ4968751.1"/>
    <property type="molecule type" value="Genomic_DNA"/>
</dbReference>
<evidence type="ECO:0000256" key="3">
    <source>
        <dbReference type="ARBA" id="ARBA00023015"/>
    </source>
</evidence>
<evidence type="ECO:0000256" key="7">
    <source>
        <dbReference type="SAM" id="MobiDB-lite"/>
    </source>
</evidence>
<dbReference type="InterPro" id="IPR045279">
    <property type="entry name" value="ARR-like"/>
</dbReference>
<feature type="region of interest" description="Disordered" evidence="7">
    <location>
        <begin position="321"/>
        <end position="340"/>
    </location>
</feature>
<dbReference type="PANTHER" id="PTHR43874:SF19">
    <property type="entry name" value="RESPONSE REGULATOR 23-RELATED"/>
    <property type="match status" value="1"/>
</dbReference>
<evidence type="ECO:0000256" key="6">
    <source>
        <dbReference type="PROSITE-ProRule" id="PRU00169"/>
    </source>
</evidence>
<dbReference type="AlphaFoldDB" id="A0A9Q0KEA5"/>
<dbReference type="GO" id="GO:0000160">
    <property type="term" value="P:phosphorelay signal transduction system"/>
    <property type="evidence" value="ECO:0007669"/>
    <property type="project" value="UniProtKB-KW"/>
</dbReference>
<protein>
    <recommendedName>
        <fullName evidence="8">Response regulatory domain-containing protein</fullName>
    </recommendedName>
</protein>
<keyword evidence="4" id="KW-0804">Transcription</keyword>
<evidence type="ECO:0000313" key="10">
    <source>
        <dbReference type="Proteomes" id="UP001141806"/>
    </source>
</evidence>
<keyword evidence="10" id="KW-1185">Reference proteome</keyword>
<dbReference type="InterPro" id="IPR011006">
    <property type="entry name" value="CheY-like_superfamily"/>
</dbReference>
<dbReference type="Gene3D" id="1.10.10.60">
    <property type="entry name" value="Homeodomain-like"/>
    <property type="match status" value="1"/>
</dbReference>
<keyword evidence="5" id="KW-0539">Nucleus</keyword>
<dbReference type="NCBIfam" id="TIGR01557">
    <property type="entry name" value="myb_SHAQKYF"/>
    <property type="match status" value="1"/>
</dbReference>
<dbReference type="PANTHER" id="PTHR43874">
    <property type="entry name" value="TWO-COMPONENT RESPONSE REGULATOR"/>
    <property type="match status" value="1"/>
</dbReference>
<dbReference type="InterPro" id="IPR006447">
    <property type="entry name" value="Myb_dom_plants"/>
</dbReference>
<evidence type="ECO:0000259" key="8">
    <source>
        <dbReference type="PROSITE" id="PS50110"/>
    </source>
</evidence>
<dbReference type="CDD" id="cd17584">
    <property type="entry name" value="REC_typeB_ARR-like"/>
    <property type="match status" value="1"/>
</dbReference>
<evidence type="ECO:0000256" key="5">
    <source>
        <dbReference type="ARBA" id="ARBA00023242"/>
    </source>
</evidence>
<name>A0A9Q0KEA5_9MAGN</name>
<comment type="subcellular location">
    <subcellularLocation>
        <location evidence="1">Nucleus</location>
    </subcellularLocation>
</comment>
<evidence type="ECO:0000256" key="2">
    <source>
        <dbReference type="ARBA" id="ARBA00023012"/>
    </source>
</evidence>
<dbReference type="GO" id="GO:0009736">
    <property type="term" value="P:cytokinin-activated signaling pathway"/>
    <property type="evidence" value="ECO:0007669"/>
    <property type="project" value="InterPro"/>
</dbReference>
<dbReference type="Gene3D" id="3.40.50.2300">
    <property type="match status" value="1"/>
</dbReference>
<dbReference type="GO" id="GO:0003677">
    <property type="term" value="F:DNA binding"/>
    <property type="evidence" value="ECO:0007669"/>
    <property type="project" value="InterPro"/>
</dbReference>
<keyword evidence="3" id="KW-0805">Transcription regulation</keyword>
<comment type="caution">
    <text evidence="6">Lacks conserved residue(s) required for the propagation of feature annotation.</text>
</comment>
<comment type="caution">
    <text evidence="9">The sequence shown here is derived from an EMBL/GenBank/DDBJ whole genome shotgun (WGS) entry which is preliminary data.</text>
</comment>
<dbReference type="GO" id="GO:0005634">
    <property type="term" value="C:nucleus"/>
    <property type="evidence" value="ECO:0007669"/>
    <property type="project" value="UniProtKB-SubCell"/>
</dbReference>
<evidence type="ECO:0000256" key="4">
    <source>
        <dbReference type="ARBA" id="ARBA00023163"/>
    </source>
</evidence>
<dbReference type="InterPro" id="IPR001789">
    <property type="entry name" value="Sig_transdc_resp-reg_receiver"/>
</dbReference>
<dbReference type="Proteomes" id="UP001141806">
    <property type="component" value="Unassembled WGS sequence"/>
</dbReference>
<evidence type="ECO:0000256" key="1">
    <source>
        <dbReference type="ARBA" id="ARBA00004123"/>
    </source>
</evidence>
<dbReference type="FunFam" id="1.10.10.60:FF:000007">
    <property type="entry name" value="Two-component response regulator"/>
    <property type="match status" value="1"/>
</dbReference>
<sequence>MLASLRVTATATTAGSAPGKMGYHDLSGVYQVFSSAKVSSSQIKRVCNSGVVDAYRCLRRSHTFLAEEMPTISLSIAMEEKTHAMQSSNINTHSTGLHVLVVDHDSTCLKIVERMLQACNYKVVAVSLAMEALDLVRTRNGGFDIILVELHMPVTNGLDLLTCIRNEFMLSVIVMSSDHKQEVVKKCLEKGASFYFTKPLSMADIETLWEFAILDKRAKMKANTECSVTGEKRDLCRKKPTIVWTEEYHLKFLQAIEKIGFQNATPSKILKAMSETGLSRAHIASHLQEWLEMQWRNRMVRDHRTTGWECPKVFQADLEEKEPEAEVVHQIESSNENDSL</sequence>